<dbReference type="SMART" id="SM00326">
    <property type="entry name" value="SH3"/>
    <property type="match status" value="1"/>
</dbReference>
<dbReference type="SUPFAM" id="SSF50044">
    <property type="entry name" value="SH3-domain"/>
    <property type="match status" value="1"/>
</dbReference>
<dbReference type="Pfam" id="PF13445">
    <property type="entry name" value="zf-RING_UBOX"/>
    <property type="match status" value="1"/>
</dbReference>
<comment type="caution">
    <text evidence="12">The sequence shown here is derived from an EMBL/GenBank/DDBJ whole genome shotgun (WGS) entry which is preliminary data.</text>
</comment>
<keyword evidence="6" id="KW-0832">Ubl conjugation</keyword>
<evidence type="ECO:0000256" key="7">
    <source>
        <dbReference type="PROSITE-ProRule" id="PRU00175"/>
    </source>
</evidence>
<dbReference type="InterPro" id="IPR001452">
    <property type="entry name" value="SH3_domain"/>
</dbReference>
<dbReference type="EMBL" id="BDGG01000004">
    <property type="protein sequence ID" value="GAU98505.1"/>
    <property type="molecule type" value="Genomic_DNA"/>
</dbReference>
<dbReference type="PROSITE" id="PS50002">
    <property type="entry name" value="SH3"/>
    <property type="match status" value="1"/>
</dbReference>
<evidence type="ECO:0000256" key="4">
    <source>
        <dbReference type="ARBA" id="ARBA00022771"/>
    </source>
</evidence>
<evidence type="ECO:0000259" key="11">
    <source>
        <dbReference type="PROSITE" id="PS50089"/>
    </source>
</evidence>
<evidence type="ECO:0000256" key="1">
    <source>
        <dbReference type="ARBA" id="ARBA00008649"/>
    </source>
</evidence>
<keyword evidence="5" id="KW-0862">Zinc</keyword>
<dbReference type="Gene3D" id="2.30.30.40">
    <property type="entry name" value="SH3 Domains"/>
    <property type="match status" value="1"/>
</dbReference>
<feature type="domain" description="RING-type" evidence="11">
    <location>
        <begin position="14"/>
        <end position="56"/>
    </location>
</feature>
<dbReference type="InterPro" id="IPR017907">
    <property type="entry name" value="Znf_RING_CS"/>
</dbReference>
<dbReference type="SUPFAM" id="SSF57850">
    <property type="entry name" value="RING/U-box"/>
    <property type="match status" value="1"/>
</dbReference>
<dbReference type="InterPro" id="IPR013083">
    <property type="entry name" value="Znf_RING/FYVE/PHD"/>
</dbReference>
<evidence type="ECO:0000256" key="3">
    <source>
        <dbReference type="ARBA" id="ARBA00022723"/>
    </source>
</evidence>
<evidence type="ECO:0000256" key="8">
    <source>
        <dbReference type="PROSITE-ProRule" id="PRU00192"/>
    </source>
</evidence>
<name>A0A1D1VCG6_RAMVA</name>
<evidence type="ECO:0000313" key="12">
    <source>
        <dbReference type="EMBL" id="GAU98505.1"/>
    </source>
</evidence>
<dbReference type="Proteomes" id="UP000186922">
    <property type="component" value="Unassembled WGS sequence"/>
</dbReference>
<dbReference type="PANTHER" id="PTHR25464:SF2">
    <property type="entry name" value="RING-TYPE DOMAIN-CONTAINING PROTEIN"/>
    <property type="match status" value="1"/>
</dbReference>
<feature type="region of interest" description="Disordered" evidence="9">
    <location>
        <begin position="307"/>
        <end position="334"/>
    </location>
</feature>
<organism evidence="12 13">
    <name type="scientific">Ramazzottius varieornatus</name>
    <name type="common">Water bear</name>
    <name type="synonym">Tardigrade</name>
    <dbReference type="NCBI Taxonomy" id="947166"/>
    <lineage>
        <taxon>Eukaryota</taxon>
        <taxon>Metazoa</taxon>
        <taxon>Ecdysozoa</taxon>
        <taxon>Tardigrada</taxon>
        <taxon>Eutardigrada</taxon>
        <taxon>Parachela</taxon>
        <taxon>Hypsibioidea</taxon>
        <taxon>Ramazzottiidae</taxon>
        <taxon>Ramazzottius</taxon>
    </lineage>
</organism>
<dbReference type="PROSITE" id="PS50089">
    <property type="entry name" value="ZF_RING_2"/>
    <property type="match status" value="1"/>
</dbReference>
<dbReference type="STRING" id="947166.A0A1D1VCG6"/>
<keyword evidence="2 8" id="KW-0728">SH3 domain</keyword>
<comment type="similarity">
    <text evidence="1">Belongs to the SH3RF family.</text>
</comment>
<dbReference type="PROSITE" id="PS00518">
    <property type="entry name" value="ZF_RING_1"/>
    <property type="match status" value="1"/>
</dbReference>
<dbReference type="InterPro" id="IPR001841">
    <property type="entry name" value="Znf_RING"/>
</dbReference>
<dbReference type="InterPro" id="IPR027370">
    <property type="entry name" value="Znf-RING_euk"/>
</dbReference>
<dbReference type="OrthoDB" id="2163411at2759"/>
<evidence type="ECO:0008006" key="14">
    <source>
        <dbReference type="Google" id="ProtNLM"/>
    </source>
</evidence>
<keyword evidence="13" id="KW-1185">Reference proteome</keyword>
<protein>
    <recommendedName>
        <fullName evidence="14">RING-type domain-containing protein</fullName>
    </recommendedName>
</protein>
<dbReference type="InterPro" id="IPR036028">
    <property type="entry name" value="SH3-like_dom_sf"/>
</dbReference>
<dbReference type="Gene3D" id="3.30.40.10">
    <property type="entry name" value="Zinc/RING finger domain, C3HC4 (zinc finger)"/>
    <property type="match status" value="1"/>
</dbReference>
<evidence type="ECO:0000259" key="10">
    <source>
        <dbReference type="PROSITE" id="PS50002"/>
    </source>
</evidence>
<dbReference type="GO" id="GO:0008270">
    <property type="term" value="F:zinc ion binding"/>
    <property type="evidence" value="ECO:0007669"/>
    <property type="project" value="UniProtKB-KW"/>
</dbReference>
<evidence type="ECO:0000256" key="2">
    <source>
        <dbReference type="ARBA" id="ARBA00022443"/>
    </source>
</evidence>
<keyword evidence="3" id="KW-0479">Metal-binding</keyword>
<evidence type="ECO:0000313" key="13">
    <source>
        <dbReference type="Proteomes" id="UP000186922"/>
    </source>
</evidence>
<evidence type="ECO:0000256" key="6">
    <source>
        <dbReference type="ARBA" id="ARBA00022843"/>
    </source>
</evidence>
<accession>A0A1D1VCG6</accession>
<dbReference type="Pfam" id="PF14604">
    <property type="entry name" value="SH3_9"/>
    <property type="match status" value="1"/>
</dbReference>
<evidence type="ECO:0000256" key="5">
    <source>
        <dbReference type="ARBA" id="ARBA00022833"/>
    </source>
</evidence>
<dbReference type="SMART" id="SM00184">
    <property type="entry name" value="RING"/>
    <property type="match status" value="1"/>
</dbReference>
<sequence length="471" mass="52614">MEDEESLLARLLECPVCFCTLTENSRVLPCQHTFCLKCLHDIYEKRRENVLCPECRTVLTTPIELLPRNILLMRLLEGIKSRRNSVNTLWLRSPNEPKLTAKSCPSTPGVTTATSFSFLFPLNDANSQRCTPQSEEPFTAKSTLSVDIEPDILSRHSSEQHLSLGIPSLFQRRTSAVSVIEQPPPCPDGPPSSRMLAGLRASRTTADLASTNDPSVNNRFIEVPSVSFSLADAQSASRFDQANWRHLPGNRSLPSEKVIAGSYYTKKCSSRSTAHQIPHWQVLTGAEVSSPTRTTTFEVSFADRAANHNNRSGLPGTHSSSSPSFSSVVQQGREQPKESRSFIKQWFGGTKQHHSSHDLSRKMNVVATTASNGLLSTGVAHGDERSKKHYFTSGLRPDRHQKPTTFECYRCVTPYPARNHYELDLHLNDLLYVHQRHSDGWMKATHERTGRNGLIPVAFVERLHPGKMSMS</sequence>
<dbReference type="PANTHER" id="PTHR25464">
    <property type="entry name" value="TRIPARTITE MOTIF-CONTAINING PROTEIN 2-LIKE PROTEIN"/>
    <property type="match status" value="1"/>
</dbReference>
<keyword evidence="4 7" id="KW-0863">Zinc-finger</keyword>
<dbReference type="AlphaFoldDB" id="A0A1D1VCG6"/>
<feature type="domain" description="SH3" evidence="10">
    <location>
        <begin position="404"/>
        <end position="465"/>
    </location>
</feature>
<reference evidence="12 13" key="1">
    <citation type="journal article" date="2016" name="Nat. Commun.">
        <title>Extremotolerant tardigrade genome and improved radiotolerance of human cultured cells by tardigrade-unique protein.</title>
        <authorList>
            <person name="Hashimoto T."/>
            <person name="Horikawa D.D."/>
            <person name="Saito Y."/>
            <person name="Kuwahara H."/>
            <person name="Kozuka-Hata H."/>
            <person name="Shin-I T."/>
            <person name="Minakuchi Y."/>
            <person name="Ohishi K."/>
            <person name="Motoyama A."/>
            <person name="Aizu T."/>
            <person name="Enomoto A."/>
            <person name="Kondo K."/>
            <person name="Tanaka S."/>
            <person name="Hara Y."/>
            <person name="Koshikawa S."/>
            <person name="Sagara H."/>
            <person name="Miura T."/>
            <person name="Yokobori S."/>
            <person name="Miyagawa K."/>
            <person name="Suzuki Y."/>
            <person name="Kubo T."/>
            <person name="Oyama M."/>
            <person name="Kohara Y."/>
            <person name="Fujiyama A."/>
            <person name="Arakawa K."/>
            <person name="Katayama T."/>
            <person name="Toyoda A."/>
            <person name="Kunieda T."/>
        </authorList>
    </citation>
    <scope>NUCLEOTIDE SEQUENCE [LARGE SCALE GENOMIC DNA]</scope>
    <source>
        <strain evidence="12 13">YOKOZUNA-1</strain>
    </source>
</reference>
<evidence type="ECO:0000256" key="9">
    <source>
        <dbReference type="SAM" id="MobiDB-lite"/>
    </source>
</evidence>
<proteinExistence type="inferred from homology"/>
<gene>
    <name evidence="12" type="primary">RvY_09642-1</name>
    <name evidence="12" type="synonym">RvY_09642.1</name>
    <name evidence="12" type="ORF">RvY_09642</name>
</gene>